<feature type="region of interest" description="Disordered" evidence="1">
    <location>
        <begin position="1"/>
        <end position="135"/>
    </location>
</feature>
<evidence type="ECO:0000313" key="3">
    <source>
        <dbReference type="Proteomes" id="UP000614350"/>
    </source>
</evidence>
<feature type="compositionally biased region" description="Basic residues" evidence="1">
    <location>
        <begin position="88"/>
        <end position="104"/>
    </location>
</feature>
<protein>
    <submittedName>
        <fullName evidence="2">Uncharacterized protein</fullName>
    </submittedName>
</protein>
<dbReference type="EMBL" id="JACSEA010000002">
    <property type="protein sequence ID" value="KAF7408077.1"/>
    <property type="molecule type" value="Genomic_DNA"/>
</dbReference>
<dbReference type="Proteomes" id="UP000614350">
    <property type="component" value="Unassembled WGS sequence"/>
</dbReference>
<name>A0A834NG50_VESVU</name>
<comment type="caution">
    <text evidence="2">The sequence shown here is derived from an EMBL/GenBank/DDBJ whole genome shotgun (WGS) entry which is preliminary data.</text>
</comment>
<evidence type="ECO:0000313" key="2">
    <source>
        <dbReference type="EMBL" id="KAF7408077.1"/>
    </source>
</evidence>
<proteinExistence type="predicted"/>
<feature type="compositionally biased region" description="Low complexity" evidence="1">
    <location>
        <begin position="55"/>
        <end position="74"/>
    </location>
</feature>
<keyword evidence="3" id="KW-1185">Reference proteome</keyword>
<reference evidence="2" key="1">
    <citation type="journal article" date="2020" name="G3 (Bethesda)">
        <title>High-Quality Assemblies for Three Invasive Social Wasps from the &lt;i&gt;Vespula&lt;/i&gt; Genus.</title>
        <authorList>
            <person name="Harrop T.W.R."/>
            <person name="Guhlin J."/>
            <person name="McLaughlin G.M."/>
            <person name="Permina E."/>
            <person name="Stockwell P."/>
            <person name="Gilligan J."/>
            <person name="Le Lec M.F."/>
            <person name="Gruber M.A.M."/>
            <person name="Quinn O."/>
            <person name="Lovegrove M."/>
            <person name="Duncan E.J."/>
            <person name="Remnant E.J."/>
            <person name="Van Eeckhoven J."/>
            <person name="Graham B."/>
            <person name="Knapp R.A."/>
            <person name="Langford K.W."/>
            <person name="Kronenberg Z."/>
            <person name="Press M.O."/>
            <person name="Eacker S.M."/>
            <person name="Wilson-Rankin E.E."/>
            <person name="Purcell J."/>
            <person name="Lester P.J."/>
            <person name="Dearden P.K."/>
        </authorList>
    </citation>
    <scope>NUCLEOTIDE SEQUENCE</scope>
    <source>
        <strain evidence="2">Marl-1</strain>
    </source>
</reference>
<organism evidence="2 3">
    <name type="scientific">Vespula vulgaris</name>
    <name type="common">Yellow jacket</name>
    <name type="synonym">Wasp</name>
    <dbReference type="NCBI Taxonomy" id="7454"/>
    <lineage>
        <taxon>Eukaryota</taxon>
        <taxon>Metazoa</taxon>
        <taxon>Ecdysozoa</taxon>
        <taxon>Arthropoda</taxon>
        <taxon>Hexapoda</taxon>
        <taxon>Insecta</taxon>
        <taxon>Pterygota</taxon>
        <taxon>Neoptera</taxon>
        <taxon>Endopterygota</taxon>
        <taxon>Hymenoptera</taxon>
        <taxon>Apocrita</taxon>
        <taxon>Aculeata</taxon>
        <taxon>Vespoidea</taxon>
        <taxon>Vespidae</taxon>
        <taxon>Vespinae</taxon>
        <taxon>Vespula</taxon>
    </lineage>
</organism>
<sequence>MGHANPGAGGSVPARPGLPGPPKGSPTPCQATRISRNTAAPNTPILTSVDRPRQPGTRRACPRRATPTRAPEAPGHTNPGPGGFVRAGQRHSGPRRIRSRRARPTRSPESPPTPIHVIPSTGENVLGWPHQQGPR</sequence>
<feature type="compositionally biased region" description="Pro residues" evidence="1">
    <location>
        <begin position="16"/>
        <end position="25"/>
    </location>
</feature>
<gene>
    <name evidence="2" type="ORF">HZH66_002614</name>
</gene>
<dbReference type="AlphaFoldDB" id="A0A834NG50"/>
<feature type="compositionally biased region" description="Polar residues" evidence="1">
    <location>
        <begin position="27"/>
        <end position="46"/>
    </location>
</feature>
<accession>A0A834NG50</accession>
<evidence type="ECO:0000256" key="1">
    <source>
        <dbReference type="SAM" id="MobiDB-lite"/>
    </source>
</evidence>